<dbReference type="EMBL" id="JACCFW010000001">
    <property type="protein sequence ID" value="NYJ74287.1"/>
    <property type="molecule type" value="Genomic_DNA"/>
</dbReference>
<keyword evidence="2" id="KW-1185">Reference proteome</keyword>
<dbReference type="AlphaFoldDB" id="A0A853DCH4"/>
<gene>
    <name evidence="1" type="ORF">HNR15_001250</name>
</gene>
<protein>
    <submittedName>
        <fullName evidence="1">Uncharacterized protein</fullName>
    </submittedName>
</protein>
<dbReference type="Proteomes" id="UP000571817">
    <property type="component" value="Unassembled WGS sequence"/>
</dbReference>
<reference evidence="1 2" key="1">
    <citation type="submission" date="2020-07" db="EMBL/GenBank/DDBJ databases">
        <title>Sequencing the genomes of 1000 actinobacteria strains.</title>
        <authorList>
            <person name="Klenk H.-P."/>
        </authorList>
    </citation>
    <scope>NUCLEOTIDE SEQUENCE [LARGE SCALE GENOMIC DNA]</scope>
    <source>
        <strain evidence="1 2">DSM 29531</strain>
    </source>
</reference>
<sequence>MTSPLRRCQVGLTSWNAPIKRPLPRHGWQTVPIERRWGTQVAAAAGGDRAAFAQIYDMTTGLVYAHLVAMHGDRLEDRLQEAYLQYWTQLPSLVQQRSMSSVVAWLVQAAENIDHAIAPPTVLTRKPALRILPEMTGQPAVPAAVVRATPKTDV</sequence>
<dbReference type="GO" id="GO:0003700">
    <property type="term" value="F:DNA-binding transcription factor activity"/>
    <property type="evidence" value="ECO:0007669"/>
    <property type="project" value="InterPro"/>
</dbReference>
<comment type="caution">
    <text evidence="1">The sequence shown here is derived from an EMBL/GenBank/DDBJ whole genome shotgun (WGS) entry which is preliminary data.</text>
</comment>
<dbReference type="Gene3D" id="1.10.1740.10">
    <property type="match status" value="1"/>
</dbReference>
<dbReference type="SUPFAM" id="SSF88946">
    <property type="entry name" value="Sigma2 domain of RNA polymerase sigma factors"/>
    <property type="match status" value="1"/>
</dbReference>
<name>A0A853DCH4_9MICO</name>
<dbReference type="GO" id="GO:0006352">
    <property type="term" value="P:DNA-templated transcription initiation"/>
    <property type="evidence" value="ECO:0007669"/>
    <property type="project" value="InterPro"/>
</dbReference>
<accession>A0A853DCH4</accession>
<evidence type="ECO:0000313" key="2">
    <source>
        <dbReference type="Proteomes" id="UP000571817"/>
    </source>
</evidence>
<dbReference type="InterPro" id="IPR013325">
    <property type="entry name" value="RNA_pol_sigma_r2"/>
</dbReference>
<organism evidence="1 2">
    <name type="scientific">Allobranchiibius huperziae</name>
    <dbReference type="NCBI Taxonomy" id="1874116"/>
    <lineage>
        <taxon>Bacteria</taxon>
        <taxon>Bacillati</taxon>
        <taxon>Actinomycetota</taxon>
        <taxon>Actinomycetes</taxon>
        <taxon>Micrococcales</taxon>
        <taxon>Dermacoccaceae</taxon>
        <taxon>Allobranchiibius</taxon>
    </lineage>
</organism>
<proteinExistence type="predicted"/>
<evidence type="ECO:0000313" key="1">
    <source>
        <dbReference type="EMBL" id="NYJ74287.1"/>
    </source>
</evidence>